<dbReference type="InterPro" id="IPR006311">
    <property type="entry name" value="TAT_signal"/>
</dbReference>
<dbReference type="SUPFAM" id="SSF52266">
    <property type="entry name" value="SGNH hydrolase"/>
    <property type="match status" value="1"/>
</dbReference>
<gene>
    <name evidence="3" type="ORF">O4U47_09355</name>
</gene>
<proteinExistence type="predicted"/>
<dbReference type="Gene3D" id="3.40.50.1110">
    <property type="entry name" value="SGNH hydrolase"/>
    <property type="match status" value="1"/>
</dbReference>
<sequence>MSPSPRARRLSLAAVPVAAAALAAPLPGTAPASAAPAPAEASVADYAALGDSFTSGVGIPDQVDAECGRSDRNYPTLVSADLSPDAFTDLSCGGATTEHMTEPQGSNPPQFDALKESTDLVTLQVGGNDMGFADIVTRCAVLGVFDPNGQPCKDSFTSGDSDELQERIEETAPKIDGVLEGIAERSPDARVLLLGYPVIMPDDGSNCHGTVPIAAGDAPWLRDTQKSLNDMLAERAQAHGAEYVDTYTGSVGHDLCQPEDVRWMEPLDAVDAAPVHPNAAGHEAMAGAVLDTASTAPAGRV</sequence>
<keyword evidence="4" id="KW-1185">Reference proteome</keyword>
<keyword evidence="1" id="KW-0732">Signal</keyword>
<dbReference type="InterPro" id="IPR013830">
    <property type="entry name" value="SGNH_hydro"/>
</dbReference>
<reference evidence="3" key="1">
    <citation type="submission" date="2023-01" db="EMBL/GenBank/DDBJ databases">
        <title>Draft genome sequence of Nocardiopsis sp. LSu2-4 isolated from halophytes.</title>
        <authorList>
            <person name="Duangmal K."/>
            <person name="Chantavorakit T."/>
        </authorList>
    </citation>
    <scope>NUCLEOTIDE SEQUENCE</scope>
    <source>
        <strain evidence="3">LSu2-4</strain>
    </source>
</reference>
<dbReference type="RefSeq" id="WP_270677287.1">
    <property type="nucleotide sequence ID" value="NZ_JAQFWP010000013.1"/>
</dbReference>
<dbReference type="InterPro" id="IPR037460">
    <property type="entry name" value="SEST-like"/>
</dbReference>
<dbReference type="InterPro" id="IPR036514">
    <property type="entry name" value="SGNH_hydro_sf"/>
</dbReference>
<evidence type="ECO:0000256" key="1">
    <source>
        <dbReference type="SAM" id="SignalP"/>
    </source>
</evidence>
<dbReference type="PANTHER" id="PTHR37981:SF1">
    <property type="entry name" value="SGNH HYDROLASE-TYPE ESTERASE DOMAIN-CONTAINING PROTEIN"/>
    <property type="match status" value="1"/>
</dbReference>
<feature type="signal peptide" evidence="1">
    <location>
        <begin position="1"/>
        <end position="34"/>
    </location>
</feature>
<keyword evidence="3" id="KW-0378">Hydrolase</keyword>
<feature type="domain" description="SGNH hydrolase-type esterase" evidence="2">
    <location>
        <begin position="48"/>
        <end position="284"/>
    </location>
</feature>
<organism evidence="3 4">
    <name type="scientific">Nocardiopsis suaedae</name>
    <dbReference type="NCBI Taxonomy" id="3018444"/>
    <lineage>
        <taxon>Bacteria</taxon>
        <taxon>Bacillati</taxon>
        <taxon>Actinomycetota</taxon>
        <taxon>Actinomycetes</taxon>
        <taxon>Streptosporangiales</taxon>
        <taxon>Nocardiopsidaceae</taxon>
        <taxon>Nocardiopsis</taxon>
    </lineage>
</organism>
<dbReference type="Proteomes" id="UP001165685">
    <property type="component" value="Unassembled WGS sequence"/>
</dbReference>
<name>A0ABT4TKU7_9ACTN</name>
<evidence type="ECO:0000313" key="3">
    <source>
        <dbReference type="EMBL" id="MDA2804717.1"/>
    </source>
</evidence>
<dbReference type="GO" id="GO:0016787">
    <property type="term" value="F:hydrolase activity"/>
    <property type="evidence" value="ECO:0007669"/>
    <property type="project" value="UniProtKB-KW"/>
</dbReference>
<dbReference type="CDD" id="cd01823">
    <property type="entry name" value="SEST_like"/>
    <property type="match status" value="1"/>
</dbReference>
<dbReference type="EMBL" id="JAQFWP010000013">
    <property type="protein sequence ID" value="MDA2804717.1"/>
    <property type="molecule type" value="Genomic_DNA"/>
</dbReference>
<comment type="caution">
    <text evidence="3">The sequence shown here is derived from an EMBL/GenBank/DDBJ whole genome shotgun (WGS) entry which is preliminary data.</text>
</comment>
<dbReference type="PROSITE" id="PS51318">
    <property type="entry name" value="TAT"/>
    <property type="match status" value="1"/>
</dbReference>
<dbReference type="PANTHER" id="PTHR37981">
    <property type="entry name" value="LIPASE 2"/>
    <property type="match status" value="1"/>
</dbReference>
<evidence type="ECO:0000313" key="4">
    <source>
        <dbReference type="Proteomes" id="UP001165685"/>
    </source>
</evidence>
<feature type="chain" id="PRO_5046862141" evidence="1">
    <location>
        <begin position="35"/>
        <end position="301"/>
    </location>
</feature>
<evidence type="ECO:0000259" key="2">
    <source>
        <dbReference type="Pfam" id="PF13472"/>
    </source>
</evidence>
<accession>A0ABT4TKU7</accession>
<protein>
    <submittedName>
        <fullName evidence="3">SGNH/GDSL hydrolase family protein</fullName>
    </submittedName>
</protein>
<dbReference type="Pfam" id="PF13472">
    <property type="entry name" value="Lipase_GDSL_2"/>
    <property type="match status" value="1"/>
</dbReference>